<dbReference type="KEGG" id="tva:4774139"/>
<dbReference type="InterPro" id="IPR026906">
    <property type="entry name" value="LRR_5"/>
</dbReference>
<dbReference type="PANTHER" id="PTHR45661">
    <property type="entry name" value="SURFACE ANTIGEN"/>
    <property type="match status" value="1"/>
</dbReference>
<organism evidence="1 2">
    <name type="scientific">Trichomonas vaginalis (strain ATCC PRA-98 / G3)</name>
    <dbReference type="NCBI Taxonomy" id="412133"/>
    <lineage>
        <taxon>Eukaryota</taxon>
        <taxon>Metamonada</taxon>
        <taxon>Parabasalia</taxon>
        <taxon>Trichomonadida</taxon>
        <taxon>Trichomonadidae</taxon>
        <taxon>Trichomonas</taxon>
    </lineage>
</organism>
<accession>A2DTY5</accession>
<dbReference type="Gene3D" id="3.80.10.10">
    <property type="entry name" value="Ribonuclease Inhibitor"/>
    <property type="match status" value="3"/>
</dbReference>
<dbReference type="Proteomes" id="UP000001542">
    <property type="component" value="Unassembled WGS sequence"/>
</dbReference>
<proteinExistence type="predicted"/>
<sequence>MFCRSLESFILPNNVISISSNSFWECNSLRTFSFGHNTKITTISEDAFYRCGFETFEVPSSVTQIGLNAFSECPNLKYFIFASNIDLKTISGGTFRGCTSLPTITIPKSVESLDPSAFQFCSKLFSINVPIDNSYYSSEEGIVYSKNRDRLVCCPCGKDRAFIKNYIIVIGSNSFYSCSYLLNLTFEDGCRLETIEDGTFYSCTALERVDMPTSLRTVQRSAFLGCSNLAIITFPDCSLCDLESDMIFAECRNLVVFSFGKFCALQHLGNQIFLNCVRLTNITIPANCTSIGDSAFENCESLSNVHFERNSQLHSLSQTSFIGCTSLINYTIPDSFSIISNMCFGGAPNIEIVNVFPDMSYSKISRNSFSSIHLRCFNIGPRTTIDLLEDYCFGNTYIEQFILSTPTKCCKTLNLINFWTP</sequence>
<protein>
    <submittedName>
        <fullName evidence="1">Surface antigen BspA-like</fullName>
    </submittedName>
</protein>
<dbReference type="InterPro" id="IPR053139">
    <property type="entry name" value="Surface_bspA-like"/>
</dbReference>
<dbReference type="Pfam" id="PF13306">
    <property type="entry name" value="LRR_5"/>
    <property type="match status" value="2"/>
</dbReference>
<dbReference type="InterPro" id="IPR032675">
    <property type="entry name" value="LRR_dom_sf"/>
</dbReference>
<dbReference type="STRING" id="5722.A2DTY5"/>
<gene>
    <name evidence="1" type="ORF">TVAG_465200</name>
</gene>
<dbReference type="EMBL" id="DS113246">
    <property type="protein sequence ID" value="EAY16132.1"/>
    <property type="molecule type" value="Genomic_DNA"/>
</dbReference>
<dbReference type="VEuPathDB" id="TrichDB:TVAG_465200"/>
<dbReference type="SUPFAM" id="SSF52058">
    <property type="entry name" value="L domain-like"/>
    <property type="match status" value="1"/>
</dbReference>
<name>A2DTY5_TRIV3</name>
<reference evidence="1" key="1">
    <citation type="submission" date="2006-10" db="EMBL/GenBank/DDBJ databases">
        <authorList>
            <person name="Amadeo P."/>
            <person name="Zhao Q."/>
            <person name="Wortman J."/>
            <person name="Fraser-Liggett C."/>
            <person name="Carlton J."/>
        </authorList>
    </citation>
    <scope>NUCLEOTIDE SEQUENCE</scope>
    <source>
        <strain evidence="1">G3</strain>
    </source>
</reference>
<dbReference type="PANTHER" id="PTHR45661:SF3">
    <property type="entry name" value="IG-LIKE DOMAIN-CONTAINING PROTEIN"/>
    <property type="match status" value="1"/>
</dbReference>
<reference evidence="1" key="2">
    <citation type="journal article" date="2007" name="Science">
        <title>Draft genome sequence of the sexually transmitted pathogen Trichomonas vaginalis.</title>
        <authorList>
            <person name="Carlton J.M."/>
            <person name="Hirt R.P."/>
            <person name="Silva J.C."/>
            <person name="Delcher A.L."/>
            <person name="Schatz M."/>
            <person name="Zhao Q."/>
            <person name="Wortman J.R."/>
            <person name="Bidwell S.L."/>
            <person name="Alsmark U.C.M."/>
            <person name="Besteiro S."/>
            <person name="Sicheritz-Ponten T."/>
            <person name="Noel C.J."/>
            <person name="Dacks J.B."/>
            <person name="Foster P.G."/>
            <person name="Simillion C."/>
            <person name="Van de Peer Y."/>
            <person name="Miranda-Saavedra D."/>
            <person name="Barton G.J."/>
            <person name="Westrop G.D."/>
            <person name="Mueller S."/>
            <person name="Dessi D."/>
            <person name="Fiori P.L."/>
            <person name="Ren Q."/>
            <person name="Paulsen I."/>
            <person name="Zhang H."/>
            <person name="Bastida-Corcuera F.D."/>
            <person name="Simoes-Barbosa A."/>
            <person name="Brown M.T."/>
            <person name="Hayes R.D."/>
            <person name="Mukherjee M."/>
            <person name="Okumura C.Y."/>
            <person name="Schneider R."/>
            <person name="Smith A.J."/>
            <person name="Vanacova S."/>
            <person name="Villalvazo M."/>
            <person name="Haas B.J."/>
            <person name="Pertea M."/>
            <person name="Feldblyum T.V."/>
            <person name="Utterback T.R."/>
            <person name="Shu C.L."/>
            <person name="Osoegawa K."/>
            <person name="de Jong P.J."/>
            <person name="Hrdy I."/>
            <person name="Horvathova L."/>
            <person name="Zubacova Z."/>
            <person name="Dolezal P."/>
            <person name="Malik S.B."/>
            <person name="Logsdon J.M. Jr."/>
            <person name="Henze K."/>
            <person name="Gupta A."/>
            <person name="Wang C.C."/>
            <person name="Dunne R.L."/>
            <person name="Upcroft J.A."/>
            <person name="Upcroft P."/>
            <person name="White O."/>
            <person name="Salzberg S.L."/>
            <person name="Tang P."/>
            <person name="Chiu C.-H."/>
            <person name="Lee Y.-S."/>
            <person name="Embley T.M."/>
            <person name="Coombs G.H."/>
            <person name="Mottram J.C."/>
            <person name="Tachezy J."/>
            <person name="Fraser-Liggett C.M."/>
            <person name="Johnson P.J."/>
        </authorList>
    </citation>
    <scope>NUCLEOTIDE SEQUENCE [LARGE SCALE GENOMIC DNA]</scope>
    <source>
        <strain evidence="1">G3</strain>
    </source>
</reference>
<evidence type="ECO:0000313" key="2">
    <source>
        <dbReference type="Proteomes" id="UP000001542"/>
    </source>
</evidence>
<dbReference type="InParanoid" id="A2DTY5"/>
<dbReference type="SMR" id="A2DTY5"/>
<dbReference type="RefSeq" id="XP_001328355.1">
    <property type="nucleotide sequence ID" value="XM_001328320.1"/>
</dbReference>
<dbReference type="VEuPathDB" id="TrichDB:TVAGG3_0718980"/>
<dbReference type="AlphaFoldDB" id="A2DTY5"/>
<keyword evidence="2" id="KW-1185">Reference proteome</keyword>
<evidence type="ECO:0000313" key="1">
    <source>
        <dbReference type="EMBL" id="EAY16132.1"/>
    </source>
</evidence>